<sequence length="157" mass="17094">MAHEDDERVAARGIRVAEGFGEHWIGVQQRKQIAQEKGVVGIGLRQLGDPMPQHPQGPGQIVDLGVRDAHLLAPFREQRAHDLGLRREPVVQVARADPGLLGDPVRRDRTDPVLGEQAPGGLQDRLTTRRGPLRHASPGSTRGRGSINHGHSIALLE</sequence>
<comment type="caution">
    <text evidence="2">The sequence shown here is derived from an EMBL/GenBank/DDBJ whole genome shotgun (WGS) entry which is preliminary data.</text>
</comment>
<feature type="region of interest" description="Disordered" evidence="1">
    <location>
        <begin position="97"/>
        <end position="157"/>
    </location>
</feature>
<evidence type="ECO:0000256" key="1">
    <source>
        <dbReference type="SAM" id="MobiDB-lite"/>
    </source>
</evidence>
<gene>
    <name evidence="2" type="ORF">SDC9_164362</name>
</gene>
<name>A0A645FYM8_9ZZZZ</name>
<dbReference type="AlphaFoldDB" id="A0A645FYM8"/>
<accession>A0A645FYM8</accession>
<dbReference type="EMBL" id="VSSQ01064034">
    <property type="protein sequence ID" value="MPN17013.1"/>
    <property type="molecule type" value="Genomic_DNA"/>
</dbReference>
<evidence type="ECO:0000313" key="2">
    <source>
        <dbReference type="EMBL" id="MPN17013.1"/>
    </source>
</evidence>
<reference evidence="2" key="1">
    <citation type="submission" date="2019-08" db="EMBL/GenBank/DDBJ databases">
        <authorList>
            <person name="Kucharzyk K."/>
            <person name="Murdoch R.W."/>
            <person name="Higgins S."/>
            <person name="Loffler F."/>
        </authorList>
    </citation>
    <scope>NUCLEOTIDE SEQUENCE</scope>
</reference>
<organism evidence="2">
    <name type="scientific">bioreactor metagenome</name>
    <dbReference type="NCBI Taxonomy" id="1076179"/>
    <lineage>
        <taxon>unclassified sequences</taxon>
        <taxon>metagenomes</taxon>
        <taxon>ecological metagenomes</taxon>
    </lineage>
</organism>
<proteinExistence type="predicted"/>
<protein>
    <submittedName>
        <fullName evidence="2">Uncharacterized protein</fullName>
    </submittedName>
</protein>